<keyword evidence="7" id="KW-0206">Cytoskeleton</keyword>
<sequence>MADLATGEIIIFLLSALTGKAIEYKELARSAVTRQENLGSIIRFLEDYFPVRHDVYNPKSINSMNHAAIYSLMYDIAHHLECPYDLPSDFTVRMIRREMIRGGNVIQKTESHVITGDESETHKLNIERRTANNIPAHMIRQTEEDDLDQLLSDTDETQDAFDSLFSAEIEKVDKVCMLMLQFVDTHVGVLTTGPVEDLTEGMHDGVRFLWLLGSLGQFFVPLTEYVLKPDTAEEKLRNVKYCLRLMDHMGVSRKGIRSQKVVDKDSKTIFRMTYSIFSYSRRK</sequence>
<dbReference type="STRING" id="667725.A0A0L0GEM2"/>
<dbReference type="InterPro" id="IPR036872">
    <property type="entry name" value="CH_dom_sf"/>
</dbReference>
<dbReference type="RefSeq" id="XP_014161369.1">
    <property type="nucleotide sequence ID" value="XM_014305894.1"/>
</dbReference>
<dbReference type="EMBL" id="KQ241609">
    <property type="protein sequence ID" value="KNC87467.1"/>
    <property type="molecule type" value="Genomic_DNA"/>
</dbReference>
<keyword evidence="11" id="KW-1185">Reference proteome</keyword>
<evidence type="ECO:0000256" key="1">
    <source>
        <dbReference type="ARBA" id="ARBA00004245"/>
    </source>
</evidence>
<evidence type="ECO:0000256" key="2">
    <source>
        <dbReference type="ARBA" id="ARBA00005666"/>
    </source>
</evidence>
<evidence type="ECO:0000256" key="5">
    <source>
        <dbReference type="ARBA" id="ARBA00022889"/>
    </source>
</evidence>
<proteinExistence type="inferred from homology"/>
<dbReference type="PANTHER" id="PTHR12114:SF4">
    <property type="entry name" value="GH23568P"/>
    <property type="match status" value="1"/>
</dbReference>
<dbReference type="RefSeq" id="XP_014161368.1">
    <property type="nucleotide sequence ID" value="XM_014305893.1"/>
</dbReference>
<evidence type="ECO:0000256" key="3">
    <source>
        <dbReference type="ARBA" id="ARBA00022490"/>
    </source>
</evidence>
<dbReference type="GeneID" id="25900951"/>
<evidence type="ECO:0000256" key="4">
    <source>
        <dbReference type="ARBA" id="ARBA00022737"/>
    </source>
</evidence>
<dbReference type="PROSITE" id="PS50021">
    <property type="entry name" value="CH"/>
    <property type="match status" value="1"/>
</dbReference>
<comment type="similarity">
    <text evidence="2">Belongs to the parvin family.</text>
</comment>
<dbReference type="Pfam" id="PF00307">
    <property type="entry name" value="CH"/>
    <property type="match status" value="1"/>
</dbReference>
<accession>A0A0L0GEM2</accession>
<dbReference type="SUPFAM" id="SSF47576">
    <property type="entry name" value="Calponin-homology domain, CH-domain"/>
    <property type="match status" value="2"/>
</dbReference>
<dbReference type="InterPro" id="IPR001715">
    <property type="entry name" value="CH_dom"/>
</dbReference>
<dbReference type="Gene3D" id="1.10.418.10">
    <property type="entry name" value="Calponin-like domain"/>
    <property type="match status" value="1"/>
</dbReference>
<dbReference type="GO" id="GO:0003779">
    <property type="term" value="F:actin binding"/>
    <property type="evidence" value="ECO:0007669"/>
    <property type="project" value="UniProtKB-KW"/>
</dbReference>
<dbReference type="EMBL" id="KQ241609">
    <property type="protein sequence ID" value="KNC87465.1"/>
    <property type="molecule type" value="Genomic_DNA"/>
</dbReference>
<dbReference type="OrthoDB" id="2099265at2759"/>
<keyword evidence="6" id="KW-0009">Actin-binding</keyword>
<feature type="domain" description="Calponin-homology (CH)" evidence="9">
    <location>
        <begin position="173"/>
        <end position="281"/>
    </location>
</feature>
<protein>
    <recommendedName>
        <fullName evidence="9">Calponin-homology (CH) domain-containing protein</fullName>
    </recommendedName>
</protein>
<keyword evidence="5" id="KW-0130">Cell adhesion</keyword>
<keyword evidence="4" id="KW-0677">Repeat</keyword>
<evidence type="ECO:0000256" key="6">
    <source>
        <dbReference type="ARBA" id="ARBA00023203"/>
    </source>
</evidence>
<dbReference type="Proteomes" id="UP000054560">
    <property type="component" value="Unassembled WGS sequence"/>
</dbReference>
<keyword evidence="3" id="KW-0963">Cytoplasm</keyword>
<dbReference type="CDD" id="cd21222">
    <property type="entry name" value="CH_PARV_rpt2"/>
    <property type="match status" value="1"/>
</dbReference>
<dbReference type="InterPro" id="IPR028433">
    <property type="entry name" value="Parvin"/>
</dbReference>
<evidence type="ECO:0000313" key="10">
    <source>
        <dbReference type="EMBL" id="KNC87465.1"/>
    </source>
</evidence>
<feature type="signal peptide" evidence="8">
    <location>
        <begin position="1"/>
        <end position="21"/>
    </location>
</feature>
<evidence type="ECO:0000256" key="8">
    <source>
        <dbReference type="SAM" id="SignalP"/>
    </source>
</evidence>
<dbReference type="PANTHER" id="PTHR12114">
    <property type="entry name" value="PARVIN"/>
    <property type="match status" value="1"/>
</dbReference>
<comment type="subcellular location">
    <subcellularLocation>
        <location evidence="1">Cytoplasm</location>
        <location evidence="1">Cytoskeleton</location>
    </subcellularLocation>
</comment>
<dbReference type="GO" id="GO:0005737">
    <property type="term" value="C:cytoplasm"/>
    <property type="evidence" value="ECO:0007669"/>
    <property type="project" value="TreeGrafter"/>
</dbReference>
<evidence type="ECO:0000259" key="9">
    <source>
        <dbReference type="PROSITE" id="PS50021"/>
    </source>
</evidence>
<feature type="chain" id="PRO_5007415327" description="Calponin-homology (CH) domain-containing protein" evidence="8">
    <location>
        <begin position="22"/>
        <end position="283"/>
    </location>
</feature>
<evidence type="ECO:0000313" key="11">
    <source>
        <dbReference type="Proteomes" id="UP000054560"/>
    </source>
</evidence>
<keyword evidence="8" id="KW-0732">Signal</keyword>
<evidence type="ECO:0000256" key="7">
    <source>
        <dbReference type="ARBA" id="ARBA00023212"/>
    </source>
</evidence>
<dbReference type="AlphaFoldDB" id="A0A0L0GEM2"/>
<dbReference type="GO" id="GO:0007155">
    <property type="term" value="P:cell adhesion"/>
    <property type="evidence" value="ECO:0007669"/>
    <property type="project" value="UniProtKB-KW"/>
</dbReference>
<dbReference type="GO" id="GO:0015629">
    <property type="term" value="C:actin cytoskeleton"/>
    <property type="evidence" value="ECO:0007669"/>
    <property type="project" value="TreeGrafter"/>
</dbReference>
<gene>
    <name evidence="10" type="ORF">SARC_00447</name>
</gene>
<dbReference type="EMBL" id="KQ241609">
    <property type="protein sequence ID" value="KNC87466.1"/>
    <property type="molecule type" value="Genomic_DNA"/>
</dbReference>
<dbReference type="RefSeq" id="XP_014161367.1">
    <property type="nucleotide sequence ID" value="XM_014305892.1"/>
</dbReference>
<name>A0A0L0GEM2_9EUKA</name>
<dbReference type="GO" id="GO:0030036">
    <property type="term" value="P:actin cytoskeleton organization"/>
    <property type="evidence" value="ECO:0007669"/>
    <property type="project" value="InterPro"/>
</dbReference>
<organism evidence="10 11">
    <name type="scientific">Sphaeroforma arctica JP610</name>
    <dbReference type="NCBI Taxonomy" id="667725"/>
    <lineage>
        <taxon>Eukaryota</taxon>
        <taxon>Ichthyosporea</taxon>
        <taxon>Ichthyophonida</taxon>
        <taxon>Sphaeroforma</taxon>
    </lineage>
</organism>
<dbReference type="eggNOG" id="KOG3631">
    <property type="taxonomic scope" value="Eukaryota"/>
</dbReference>
<reference evidence="10 11" key="1">
    <citation type="submission" date="2011-02" db="EMBL/GenBank/DDBJ databases">
        <title>The Genome Sequence of Sphaeroforma arctica JP610.</title>
        <authorList>
            <consortium name="The Broad Institute Genome Sequencing Platform"/>
            <person name="Russ C."/>
            <person name="Cuomo C."/>
            <person name="Young S.K."/>
            <person name="Zeng Q."/>
            <person name="Gargeya S."/>
            <person name="Alvarado L."/>
            <person name="Berlin A."/>
            <person name="Chapman S.B."/>
            <person name="Chen Z."/>
            <person name="Freedman E."/>
            <person name="Gellesch M."/>
            <person name="Goldberg J."/>
            <person name="Griggs A."/>
            <person name="Gujja S."/>
            <person name="Heilman E."/>
            <person name="Heiman D."/>
            <person name="Howarth C."/>
            <person name="Mehta T."/>
            <person name="Neiman D."/>
            <person name="Pearson M."/>
            <person name="Roberts A."/>
            <person name="Saif S."/>
            <person name="Shea T."/>
            <person name="Shenoy N."/>
            <person name="Sisk P."/>
            <person name="Stolte C."/>
            <person name="Sykes S."/>
            <person name="White J."/>
            <person name="Yandava C."/>
            <person name="Burger G."/>
            <person name="Gray M.W."/>
            <person name="Holland P.W.H."/>
            <person name="King N."/>
            <person name="Lang F.B.F."/>
            <person name="Roger A.J."/>
            <person name="Ruiz-Trillo I."/>
            <person name="Haas B."/>
            <person name="Nusbaum C."/>
            <person name="Birren B."/>
        </authorList>
    </citation>
    <scope>NUCLEOTIDE SEQUENCE [LARGE SCALE GENOMIC DNA]</scope>
    <source>
        <strain evidence="10 11">JP610</strain>
    </source>
</reference>